<organism evidence="1 2">
    <name type="scientific">Legionella israelensis</name>
    <dbReference type="NCBI Taxonomy" id="454"/>
    <lineage>
        <taxon>Bacteria</taxon>
        <taxon>Pseudomonadati</taxon>
        <taxon>Pseudomonadota</taxon>
        <taxon>Gammaproteobacteria</taxon>
        <taxon>Legionellales</taxon>
        <taxon>Legionellaceae</taxon>
        <taxon>Legionella</taxon>
    </lineage>
</organism>
<dbReference type="Proteomes" id="UP000295517">
    <property type="component" value="Chromosome"/>
</dbReference>
<protein>
    <recommendedName>
        <fullName evidence="3">Nucleotidyltransferase</fullName>
    </recommendedName>
</protein>
<dbReference type="AlphaFoldDB" id="A0AAX1EDJ4"/>
<reference evidence="1 2" key="1">
    <citation type="submission" date="2019-03" db="EMBL/GenBank/DDBJ databases">
        <title>Diverse conjugative elements silence natural transformation in Legionella species.</title>
        <authorList>
            <person name="Durieux I."/>
            <person name="Ginevra C."/>
            <person name="Attaiech L."/>
            <person name="Picq K."/>
            <person name="Juan P.A."/>
            <person name="Jarraud S."/>
            <person name="Charpentier X."/>
        </authorList>
    </citation>
    <scope>NUCLEOTIDE SEQUENCE [LARGE SCALE GENOMIC DNA]</scope>
    <source>
        <strain evidence="1 2">HL-0427-4011</strain>
    </source>
</reference>
<evidence type="ECO:0008006" key="3">
    <source>
        <dbReference type="Google" id="ProtNLM"/>
    </source>
</evidence>
<sequence length="146" mass="17224">MEKRSLSPLELLNIATQHAYCAEHLLEQNASIVRGDGEDIDALYPVITLMYKAFFLTFKAYALHEHRPIKQYKNLRELVELNQHLGFSSRELALLKTLSQQQAFTKGLEYDLWENPQQLHVFCEQILDLYERVQQLMPLELQKEYQ</sequence>
<evidence type="ECO:0000313" key="2">
    <source>
        <dbReference type="Proteomes" id="UP000295517"/>
    </source>
</evidence>
<dbReference type="EMBL" id="CP038254">
    <property type="protein sequence ID" value="QBR83129.1"/>
    <property type="molecule type" value="Genomic_DNA"/>
</dbReference>
<accession>A0AAX1EDJ4</accession>
<proteinExistence type="predicted"/>
<name>A0AAX1EDJ4_9GAMM</name>
<dbReference type="RefSeq" id="WP_135059603.1">
    <property type="nucleotide sequence ID" value="NZ_CP038254.1"/>
</dbReference>
<evidence type="ECO:0000313" key="1">
    <source>
        <dbReference type="EMBL" id="QBR83129.1"/>
    </source>
</evidence>
<gene>
    <name evidence="1" type="ORF">E3983_01415</name>
</gene>